<dbReference type="HOGENOM" id="CLU_011722_4_1_1"/>
<dbReference type="PRINTS" id="PR01491">
    <property type="entry name" value="KVCHANNEL"/>
</dbReference>
<dbReference type="InterPro" id="IPR005821">
    <property type="entry name" value="Ion_trans_dom"/>
</dbReference>
<dbReference type="GO" id="GO:0071805">
    <property type="term" value="P:potassium ion transmembrane transport"/>
    <property type="evidence" value="ECO:0000318"/>
    <property type="project" value="GO_Central"/>
</dbReference>
<dbReference type="EMBL" id="AMQM01001052">
    <property type="status" value="NOT_ANNOTATED_CDS"/>
    <property type="molecule type" value="Genomic_DNA"/>
</dbReference>
<evidence type="ECO:0000256" key="8">
    <source>
        <dbReference type="ARBA" id="ARBA00022989"/>
    </source>
</evidence>
<evidence type="ECO:0000256" key="11">
    <source>
        <dbReference type="ARBA" id="ARBA00023303"/>
    </source>
</evidence>
<dbReference type="GO" id="GO:0051260">
    <property type="term" value="P:protein homooligomerization"/>
    <property type="evidence" value="ECO:0007669"/>
    <property type="project" value="InterPro"/>
</dbReference>
<dbReference type="PANTHER" id="PTHR11537:SF254">
    <property type="entry name" value="POTASSIUM VOLTAGE-GATED CHANNEL PROTEIN SHAB"/>
    <property type="match status" value="1"/>
</dbReference>
<feature type="region of interest" description="Disordered" evidence="12">
    <location>
        <begin position="21"/>
        <end position="56"/>
    </location>
</feature>
<keyword evidence="5" id="KW-0631">Potassium channel</keyword>
<reference evidence="16" key="3">
    <citation type="submission" date="2015-06" db="UniProtKB">
        <authorList>
            <consortium name="EnsemblMetazoa"/>
        </authorList>
    </citation>
    <scope>IDENTIFICATION</scope>
</reference>
<keyword evidence="2" id="KW-0813">Transport</keyword>
<keyword evidence="11" id="KW-0407">Ion channel</keyword>
<dbReference type="Pfam" id="PF02214">
    <property type="entry name" value="BTB_2"/>
    <property type="match status" value="1"/>
</dbReference>
<keyword evidence="8 13" id="KW-1133">Transmembrane helix</keyword>
<keyword evidence="3" id="KW-0633">Potassium transport</keyword>
<evidence type="ECO:0000256" key="3">
    <source>
        <dbReference type="ARBA" id="ARBA00022538"/>
    </source>
</evidence>
<proteinExistence type="predicted"/>
<dbReference type="InterPro" id="IPR000210">
    <property type="entry name" value="BTB/POZ_dom"/>
</dbReference>
<dbReference type="RefSeq" id="XP_009022451.1">
    <property type="nucleotide sequence ID" value="XM_009024203.1"/>
</dbReference>
<dbReference type="AlphaFoldDB" id="T1FYN9"/>
<dbReference type="OrthoDB" id="296522at2759"/>
<evidence type="ECO:0000256" key="13">
    <source>
        <dbReference type="SAM" id="Phobius"/>
    </source>
</evidence>
<dbReference type="Gene3D" id="1.20.120.350">
    <property type="entry name" value="Voltage-gated potassium channels. Chain C"/>
    <property type="match status" value="1"/>
</dbReference>
<dbReference type="PRINTS" id="PR00169">
    <property type="entry name" value="KCHANNEL"/>
</dbReference>
<evidence type="ECO:0000313" key="16">
    <source>
        <dbReference type="EnsemblMetazoa" id="HelroP66677"/>
    </source>
</evidence>
<evidence type="ECO:0000313" key="15">
    <source>
        <dbReference type="EMBL" id="ESN98783.1"/>
    </source>
</evidence>
<sequence>MHQLSQSLPLNEFSQFSQQSSFHLPSQQSHRHRRKSRSSPQQSPLHQQQPPSGYVTVNVGGEKHKISWACLGRLPHARLGKLCRCTTIKQIKDLCDDFNLSKGETEFFFDRHPKSFDVIVNFYRTGKLHLIADESCILAFAEDLAYWGIDELYLESCCQQKYFQRREQVFDDCKKENEYLSNNDDDDNGVNNTSCRNKFCDIYESYKKRIWNIMEKPKFSKAARVVAMVSVFFILLSTVALTLNTVPYFQGENHTENEHLVRVEAACICWFTIEYVTRLWAAPEKSKFLKGPLNLIDLLAMLPYYVSLFLSEEKYKGQEQFNNIKRLVQIFRIMRIFRILKLARHSIGLQSLGYTMHRSYKELGLLVSFISIGILIFSSLAYFAEKDFHGTKFLSIPETFWWAAITMTTVGYGDIYPQTPWGKLVGSLCCICGVLVIAMPIPIIVNNFGEYYKDQVSFYKRFLEKQ</sequence>
<dbReference type="Proteomes" id="UP000015101">
    <property type="component" value="Unassembled WGS sequence"/>
</dbReference>
<dbReference type="FunFam" id="1.20.120.350:FF:000091">
    <property type="entry name" value="Predicted protein"/>
    <property type="match status" value="1"/>
</dbReference>
<dbReference type="InterPro" id="IPR028325">
    <property type="entry name" value="VG_K_chnl"/>
</dbReference>
<dbReference type="GO" id="GO:0001508">
    <property type="term" value="P:action potential"/>
    <property type="evidence" value="ECO:0000318"/>
    <property type="project" value="GO_Central"/>
</dbReference>
<feature type="transmembrane region" description="Helical" evidence="13">
    <location>
        <begin position="424"/>
        <end position="445"/>
    </location>
</feature>
<evidence type="ECO:0000256" key="6">
    <source>
        <dbReference type="ARBA" id="ARBA00022882"/>
    </source>
</evidence>
<evidence type="ECO:0000256" key="12">
    <source>
        <dbReference type="SAM" id="MobiDB-lite"/>
    </source>
</evidence>
<dbReference type="EMBL" id="KB097143">
    <property type="protein sequence ID" value="ESN98783.1"/>
    <property type="molecule type" value="Genomic_DNA"/>
</dbReference>
<keyword evidence="6" id="KW-0851">Voltage-gated channel</keyword>
<name>T1FYN9_HELRO</name>
<dbReference type="GO" id="GO:0016020">
    <property type="term" value="C:membrane"/>
    <property type="evidence" value="ECO:0000318"/>
    <property type="project" value="GO_Central"/>
</dbReference>
<evidence type="ECO:0000256" key="1">
    <source>
        <dbReference type="ARBA" id="ARBA00004141"/>
    </source>
</evidence>
<keyword evidence="4 13" id="KW-0812">Transmembrane</keyword>
<dbReference type="Pfam" id="PF00520">
    <property type="entry name" value="Ion_trans"/>
    <property type="match status" value="1"/>
</dbReference>
<dbReference type="eggNOG" id="KOG3713">
    <property type="taxonomic scope" value="Eukaryota"/>
</dbReference>
<keyword evidence="9" id="KW-0406">Ion transport</keyword>
<accession>T1FYN9</accession>
<evidence type="ECO:0000256" key="9">
    <source>
        <dbReference type="ARBA" id="ARBA00023065"/>
    </source>
</evidence>
<evidence type="ECO:0000256" key="5">
    <source>
        <dbReference type="ARBA" id="ARBA00022826"/>
    </source>
</evidence>
<evidence type="ECO:0000256" key="2">
    <source>
        <dbReference type="ARBA" id="ARBA00022448"/>
    </source>
</evidence>
<feature type="transmembrane region" description="Helical" evidence="13">
    <location>
        <begin position="399"/>
        <end position="417"/>
    </location>
</feature>
<dbReference type="STRING" id="6412.T1FYN9"/>
<evidence type="ECO:0000313" key="17">
    <source>
        <dbReference type="Proteomes" id="UP000015101"/>
    </source>
</evidence>
<evidence type="ECO:0000256" key="10">
    <source>
        <dbReference type="ARBA" id="ARBA00023136"/>
    </source>
</evidence>
<keyword evidence="7" id="KW-0630">Potassium</keyword>
<dbReference type="GO" id="GO:0008076">
    <property type="term" value="C:voltage-gated potassium channel complex"/>
    <property type="evidence" value="ECO:0000318"/>
    <property type="project" value="GO_Central"/>
</dbReference>
<dbReference type="PANTHER" id="PTHR11537">
    <property type="entry name" value="VOLTAGE-GATED POTASSIUM CHANNEL"/>
    <property type="match status" value="1"/>
</dbReference>
<dbReference type="GO" id="GO:0015459">
    <property type="term" value="F:potassium channel regulator activity"/>
    <property type="evidence" value="ECO:0000318"/>
    <property type="project" value="GO_Central"/>
</dbReference>
<dbReference type="InParanoid" id="T1FYN9"/>
<dbReference type="GeneID" id="20213937"/>
<dbReference type="InterPro" id="IPR027359">
    <property type="entry name" value="Volt_channel_dom_sf"/>
</dbReference>
<reference evidence="17" key="1">
    <citation type="submission" date="2012-12" db="EMBL/GenBank/DDBJ databases">
        <authorList>
            <person name="Hellsten U."/>
            <person name="Grimwood J."/>
            <person name="Chapman J.A."/>
            <person name="Shapiro H."/>
            <person name="Aerts A."/>
            <person name="Otillar R.P."/>
            <person name="Terry A.Y."/>
            <person name="Boore J.L."/>
            <person name="Simakov O."/>
            <person name="Marletaz F."/>
            <person name="Cho S.-J."/>
            <person name="Edsinger-Gonzales E."/>
            <person name="Havlak P."/>
            <person name="Kuo D.-H."/>
            <person name="Larsson T."/>
            <person name="Lv J."/>
            <person name="Arendt D."/>
            <person name="Savage R."/>
            <person name="Osoegawa K."/>
            <person name="de Jong P."/>
            <person name="Lindberg D.R."/>
            <person name="Seaver E.C."/>
            <person name="Weisblat D.A."/>
            <person name="Putnam N.H."/>
            <person name="Grigoriev I.V."/>
            <person name="Rokhsar D.S."/>
        </authorList>
    </citation>
    <scope>NUCLEOTIDE SEQUENCE</scope>
</reference>
<dbReference type="EnsemblMetazoa" id="HelroT66677">
    <property type="protein sequence ID" value="HelroP66677"/>
    <property type="gene ID" value="HelroG66677"/>
</dbReference>
<dbReference type="OMA" id="RIWNIME"/>
<dbReference type="SUPFAM" id="SSF54695">
    <property type="entry name" value="POZ domain"/>
    <property type="match status" value="1"/>
</dbReference>
<feature type="compositionally biased region" description="Low complexity" evidence="12">
    <location>
        <begin position="38"/>
        <end position="52"/>
    </location>
</feature>
<dbReference type="InterPro" id="IPR003131">
    <property type="entry name" value="T1-type_BTB"/>
</dbReference>
<gene>
    <name evidence="16" type="primary">20213937</name>
    <name evidence="15" type="ORF">HELRODRAFT_66677</name>
</gene>
<dbReference type="SMART" id="SM00225">
    <property type="entry name" value="BTB"/>
    <property type="match status" value="1"/>
</dbReference>
<feature type="transmembrane region" description="Helical" evidence="13">
    <location>
        <begin position="222"/>
        <end position="243"/>
    </location>
</feature>
<evidence type="ECO:0000256" key="7">
    <source>
        <dbReference type="ARBA" id="ARBA00022958"/>
    </source>
</evidence>
<dbReference type="PRINTS" id="PR01494">
    <property type="entry name" value="KV9CHANNEL"/>
</dbReference>
<feature type="transmembrane region" description="Helical" evidence="13">
    <location>
        <begin position="363"/>
        <end position="384"/>
    </location>
</feature>
<dbReference type="InterPro" id="IPR011333">
    <property type="entry name" value="SKP1/BTB/POZ_sf"/>
</dbReference>
<dbReference type="InterPro" id="IPR003971">
    <property type="entry name" value="K_chnl_volt-dep_Kv5/Kv9"/>
</dbReference>
<dbReference type="Gene3D" id="1.10.287.70">
    <property type="match status" value="1"/>
</dbReference>
<reference evidence="15 17" key="2">
    <citation type="journal article" date="2013" name="Nature">
        <title>Insights into bilaterian evolution from three spiralian genomes.</title>
        <authorList>
            <person name="Simakov O."/>
            <person name="Marletaz F."/>
            <person name="Cho S.J."/>
            <person name="Edsinger-Gonzales E."/>
            <person name="Havlak P."/>
            <person name="Hellsten U."/>
            <person name="Kuo D.H."/>
            <person name="Larsson T."/>
            <person name="Lv J."/>
            <person name="Arendt D."/>
            <person name="Savage R."/>
            <person name="Osoegawa K."/>
            <person name="de Jong P."/>
            <person name="Grimwood J."/>
            <person name="Chapman J.A."/>
            <person name="Shapiro H."/>
            <person name="Aerts A."/>
            <person name="Otillar R.P."/>
            <person name="Terry A.Y."/>
            <person name="Boore J.L."/>
            <person name="Grigoriev I.V."/>
            <person name="Lindberg D.R."/>
            <person name="Seaver E.C."/>
            <person name="Weisblat D.A."/>
            <person name="Putnam N.H."/>
            <person name="Rokhsar D.S."/>
        </authorList>
    </citation>
    <scope>NUCLEOTIDE SEQUENCE</scope>
</reference>
<dbReference type="SUPFAM" id="SSF81324">
    <property type="entry name" value="Voltage-gated potassium channels"/>
    <property type="match status" value="1"/>
</dbReference>
<dbReference type="KEGG" id="hro:HELRODRAFT_66677"/>
<organism evidence="16 17">
    <name type="scientific">Helobdella robusta</name>
    <name type="common">Californian leech</name>
    <dbReference type="NCBI Taxonomy" id="6412"/>
    <lineage>
        <taxon>Eukaryota</taxon>
        <taxon>Metazoa</taxon>
        <taxon>Spiralia</taxon>
        <taxon>Lophotrochozoa</taxon>
        <taxon>Annelida</taxon>
        <taxon>Clitellata</taxon>
        <taxon>Hirudinea</taxon>
        <taxon>Rhynchobdellida</taxon>
        <taxon>Glossiphoniidae</taxon>
        <taxon>Helobdella</taxon>
    </lineage>
</organism>
<comment type="subcellular location">
    <subcellularLocation>
        <location evidence="1">Membrane</location>
        <topology evidence="1">Multi-pass membrane protein</topology>
    </subcellularLocation>
</comment>
<protein>
    <recommendedName>
        <fullName evidence="14">BTB domain-containing protein</fullName>
    </recommendedName>
</protein>
<dbReference type="FunFam" id="1.10.287.70:FF:000034">
    <property type="entry name" value="Potassium voltage-gated channel subfamily B member"/>
    <property type="match status" value="1"/>
</dbReference>
<dbReference type="Gene3D" id="3.30.710.10">
    <property type="entry name" value="Potassium Channel Kv1.1, Chain A"/>
    <property type="match status" value="1"/>
</dbReference>
<evidence type="ECO:0000259" key="14">
    <source>
        <dbReference type="SMART" id="SM00225"/>
    </source>
</evidence>
<evidence type="ECO:0000256" key="4">
    <source>
        <dbReference type="ARBA" id="ARBA00022692"/>
    </source>
</evidence>
<dbReference type="CTD" id="20213937"/>
<feature type="domain" description="BTB" evidence="14">
    <location>
        <begin position="53"/>
        <end position="164"/>
    </location>
</feature>
<keyword evidence="17" id="KW-1185">Reference proteome</keyword>
<dbReference type="FunFam" id="3.30.710.10:FF:000010">
    <property type="entry name" value="Potassium voltage-gated channel subfamily B member"/>
    <property type="match status" value="1"/>
</dbReference>
<dbReference type="GO" id="GO:0005249">
    <property type="term" value="F:voltage-gated potassium channel activity"/>
    <property type="evidence" value="ECO:0007669"/>
    <property type="project" value="InterPro"/>
</dbReference>
<keyword evidence="10 13" id="KW-0472">Membrane</keyword>
<dbReference type="InterPro" id="IPR003968">
    <property type="entry name" value="K_chnl_volt-dep_Kv"/>
</dbReference>